<dbReference type="AlphaFoldDB" id="A0A553PCA2"/>
<gene>
    <name evidence="2" type="ORF">TCAL_00747</name>
</gene>
<dbReference type="GO" id="GO:0005634">
    <property type="term" value="C:nucleus"/>
    <property type="evidence" value="ECO:0007669"/>
    <property type="project" value="TreeGrafter"/>
</dbReference>
<sequence>MIKVIQDWWDSLSDIKKPVHCQDRIKNVPWSKKRAQGKILIQVVQCTNQTRPIQFHFKGKGVAGNSTINGPGKLKFANFSLDEGQIDETMCFKTAQVNDGKVVDVIGTFVNGTINGHSKIKFDNGWSVIGRFVKGAPHGFARYFNEEGELFTVGYFQNGLAHGLAWYKPRKMDLFVFKNWDATLRSNDRALMIVNGTHVLDGLNYDYISFYDDLHNATITDFLKTEDCMLDQIKWEVGNQLDYRYLPGSNTNELAKVPIKFTPNKFCNPNDSRPTRERLFEWNQHISSKSFHRIVLEHKRTANPPSRKDPMVIVVDPEIKPWPKPRDLFNVTWFGMPNITVKLRDGGGLDINGRFHGFASLDVISAHTPLIPKVTGFNFSLITILGFFHHGIPHGLVYMDTTDGRSLSGWIEDNVIHGPIYVGGEVPILPITVPMNEIMHYVKPGLGMLGRFESGKPIGPIWIGMFGGGRLYGELNADHEFTGTNLTFIYADMETALHGQFEDKKMISTQEVEILEDGCDENGMKTITKWSKPSGPTFYYKASTNESFGAGPPNVADPFERKWVELRNSTLLGSGQGLFLKQKPLGDHYISFYNGFMYDQKQAKIYREWCTQNTTKSDDERRHCKKYSLGISYTNVVINIPPEYDTPDVFHPTLAHKINHHFTKNNTYFSDIEHPRWGMIQSVRMSNYRTVLPDKELFGYYGYSEADFPEDFPWYHELRRQMEREVRLEKEAAAKKAAITSKPKP</sequence>
<dbReference type="InterPro" id="IPR054533">
    <property type="entry name" value="SETD7_N"/>
</dbReference>
<dbReference type="InterPro" id="IPR046341">
    <property type="entry name" value="SET_dom_sf"/>
</dbReference>
<dbReference type="PANTHER" id="PTHR46820:SF1">
    <property type="entry name" value="HISTONE-LYSINE N-METHYLTRANSFERASE SETD7"/>
    <property type="match status" value="1"/>
</dbReference>
<organism evidence="2 3">
    <name type="scientific">Tigriopus californicus</name>
    <name type="common">Marine copepod</name>
    <dbReference type="NCBI Taxonomy" id="6832"/>
    <lineage>
        <taxon>Eukaryota</taxon>
        <taxon>Metazoa</taxon>
        <taxon>Ecdysozoa</taxon>
        <taxon>Arthropoda</taxon>
        <taxon>Crustacea</taxon>
        <taxon>Multicrustacea</taxon>
        <taxon>Hexanauplia</taxon>
        <taxon>Copepoda</taxon>
        <taxon>Harpacticoida</taxon>
        <taxon>Harpacticidae</taxon>
        <taxon>Tigriopus</taxon>
    </lineage>
</organism>
<dbReference type="Pfam" id="PF22648">
    <property type="entry name" value="SET7_N"/>
    <property type="match status" value="1"/>
</dbReference>
<evidence type="ECO:0000259" key="1">
    <source>
        <dbReference type="Pfam" id="PF22648"/>
    </source>
</evidence>
<comment type="caution">
    <text evidence="2">The sequence shown here is derived from an EMBL/GenBank/DDBJ whole genome shotgun (WGS) entry which is preliminary data.</text>
</comment>
<name>A0A553PCA2_TIGCA</name>
<dbReference type="GO" id="GO:0070828">
    <property type="term" value="P:heterochromatin organization"/>
    <property type="evidence" value="ECO:0007669"/>
    <property type="project" value="TreeGrafter"/>
</dbReference>
<dbReference type="SUPFAM" id="SSF82185">
    <property type="entry name" value="Histone H3 K4-specific methyltransferase SET7/9 N-terminal domain"/>
    <property type="match status" value="2"/>
</dbReference>
<dbReference type="OMA" id="DERRHCK"/>
<evidence type="ECO:0000313" key="2">
    <source>
        <dbReference type="EMBL" id="TRY75316.1"/>
    </source>
</evidence>
<dbReference type="Gene3D" id="2.20.110.10">
    <property type="entry name" value="Histone H3 K4-specific methyltransferase SET7/9 N-terminal domain"/>
    <property type="match status" value="2"/>
</dbReference>
<dbReference type="PANTHER" id="PTHR46820">
    <property type="entry name" value="HISTONE-LYSINE N-METHYLTRANSFERASE SETD7"/>
    <property type="match status" value="1"/>
</dbReference>
<dbReference type="GO" id="GO:0003682">
    <property type="term" value="F:chromatin binding"/>
    <property type="evidence" value="ECO:0007669"/>
    <property type="project" value="TreeGrafter"/>
</dbReference>
<evidence type="ECO:0000313" key="3">
    <source>
        <dbReference type="Proteomes" id="UP000318571"/>
    </source>
</evidence>
<dbReference type="Gene3D" id="2.170.270.10">
    <property type="entry name" value="SET domain"/>
    <property type="match status" value="1"/>
</dbReference>
<feature type="domain" description="Histone-lysine methyltransferase SETD7 N-terminal" evidence="1">
    <location>
        <begin position="455"/>
        <end position="510"/>
    </location>
</feature>
<dbReference type="EMBL" id="VCGU01000005">
    <property type="protein sequence ID" value="TRY75316.1"/>
    <property type="molecule type" value="Genomic_DNA"/>
</dbReference>
<dbReference type="STRING" id="6832.A0A553PCA2"/>
<accession>A0A553PCA2</accession>
<dbReference type="Proteomes" id="UP000318571">
    <property type="component" value="Chromosome 2"/>
</dbReference>
<protein>
    <recommendedName>
        <fullName evidence="1">Histone-lysine methyltransferase SETD7 N-terminal domain-containing protein</fullName>
    </recommendedName>
</protein>
<keyword evidence="3" id="KW-1185">Reference proteome</keyword>
<reference evidence="2 3" key="1">
    <citation type="journal article" date="2018" name="Nat. Ecol. Evol.">
        <title>Genomic signatures of mitonuclear coevolution across populations of Tigriopus californicus.</title>
        <authorList>
            <person name="Barreto F.S."/>
            <person name="Watson E.T."/>
            <person name="Lima T.G."/>
            <person name="Willett C.S."/>
            <person name="Edmands S."/>
            <person name="Li W."/>
            <person name="Burton R.S."/>
        </authorList>
    </citation>
    <scope>NUCLEOTIDE SEQUENCE [LARGE SCALE GENOMIC DNA]</scope>
    <source>
        <strain evidence="2 3">San Diego</strain>
    </source>
</reference>
<dbReference type="GO" id="GO:0005694">
    <property type="term" value="C:chromosome"/>
    <property type="evidence" value="ECO:0007669"/>
    <property type="project" value="TreeGrafter"/>
</dbReference>
<proteinExistence type="predicted"/>